<proteinExistence type="predicted"/>
<evidence type="ECO:0000313" key="3">
    <source>
        <dbReference type="EMBL" id="KAL1224029.1"/>
    </source>
</evidence>
<evidence type="ECO:0000313" key="4">
    <source>
        <dbReference type="Proteomes" id="UP001558713"/>
    </source>
</evidence>
<dbReference type="EMBL" id="JBANAX010000059">
    <property type="protein sequence ID" value="KAL1224029.1"/>
    <property type="molecule type" value="Genomic_DNA"/>
</dbReference>
<keyword evidence="4" id="KW-1185">Reference proteome</keyword>
<name>A0ABD1C3J4_CARAN</name>
<dbReference type="SUPFAM" id="SSF48576">
    <property type="entry name" value="Terpenoid synthases"/>
    <property type="match status" value="1"/>
</dbReference>
<comment type="caution">
    <text evidence="3">The sequence shown here is derived from an EMBL/GenBank/DDBJ whole genome shotgun (WGS) entry which is preliminary data.</text>
</comment>
<dbReference type="InterPro" id="IPR005630">
    <property type="entry name" value="Terpene_synthase_metal-bd"/>
</dbReference>
<dbReference type="Proteomes" id="UP001558713">
    <property type="component" value="Unassembled WGS sequence"/>
</dbReference>
<dbReference type="EMBL" id="JBANAX010000164">
    <property type="protein sequence ID" value="KAL1220018.1"/>
    <property type="molecule type" value="Genomic_DNA"/>
</dbReference>
<accession>A0ABD1C3J4</accession>
<dbReference type="Gene3D" id="1.10.600.10">
    <property type="entry name" value="Farnesyl Diphosphate Synthase"/>
    <property type="match status" value="1"/>
</dbReference>
<gene>
    <name evidence="3" type="ORF">V5N11_004561</name>
    <name evidence="2" type="ORF">V5N11_028825</name>
</gene>
<dbReference type="AlphaFoldDB" id="A0ABD1C3J4"/>
<feature type="domain" description="Terpene synthase metal-binding" evidence="1">
    <location>
        <begin position="2"/>
        <end position="36"/>
    </location>
</feature>
<organism evidence="3 4">
    <name type="scientific">Cardamine amara subsp. amara</name>
    <dbReference type="NCBI Taxonomy" id="228776"/>
    <lineage>
        <taxon>Eukaryota</taxon>
        <taxon>Viridiplantae</taxon>
        <taxon>Streptophyta</taxon>
        <taxon>Embryophyta</taxon>
        <taxon>Tracheophyta</taxon>
        <taxon>Spermatophyta</taxon>
        <taxon>Magnoliopsida</taxon>
        <taxon>eudicotyledons</taxon>
        <taxon>Gunneridae</taxon>
        <taxon>Pentapetalae</taxon>
        <taxon>rosids</taxon>
        <taxon>malvids</taxon>
        <taxon>Brassicales</taxon>
        <taxon>Brassicaceae</taxon>
        <taxon>Cardamineae</taxon>
        <taxon>Cardamine</taxon>
    </lineage>
</organism>
<protein>
    <submittedName>
        <fullName evidence="3">Alpha-barbatene synthase</fullName>
    </submittedName>
</protein>
<evidence type="ECO:0000313" key="2">
    <source>
        <dbReference type="EMBL" id="KAL1220018.1"/>
    </source>
</evidence>
<dbReference type="Pfam" id="PF03936">
    <property type="entry name" value="Terpene_synth_C"/>
    <property type="match status" value="1"/>
</dbReference>
<evidence type="ECO:0000259" key="1">
    <source>
        <dbReference type="Pfam" id="PF03936"/>
    </source>
</evidence>
<dbReference type="InterPro" id="IPR008949">
    <property type="entry name" value="Isoprenoid_synthase_dom_sf"/>
</dbReference>
<reference evidence="3 4" key="1">
    <citation type="submission" date="2024-04" db="EMBL/GenBank/DDBJ databases">
        <title>Genome assembly C_amara_ONT_v2.</title>
        <authorList>
            <person name="Yant L."/>
            <person name="Moore C."/>
            <person name="Slenker M."/>
        </authorList>
    </citation>
    <scope>NUCLEOTIDE SEQUENCE [LARGE SCALE GENOMIC DNA]</scope>
    <source>
        <tissue evidence="3">Leaf</tissue>
    </source>
</reference>
<sequence>MNKGYVNAINYYMKQHGITKEEANIEFEKMIGNINKIVNEECFKITNISRPILNQIIGFGHLLDVLYTADDVFNHRDGKFKDYIFTLS</sequence>